<reference evidence="2 3" key="1">
    <citation type="journal article" date="2019" name="Sci. Rep.">
        <title>Orb-weaving spider Araneus ventricosus genome elucidates the spidroin gene catalogue.</title>
        <authorList>
            <person name="Kono N."/>
            <person name="Nakamura H."/>
            <person name="Ohtoshi R."/>
            <person name="Moran D.A.P."/>
            <person name="Shinohara A."/>
            <person name="Yoshida Y."/>
            <person name="Fujiwara M."/>
            <person name="Mori M."/>
            <person name="Tomita M."/>
            <person name="Arakawa K."/>
        </authorList>
    </citation>
    <scope>NUCLEOTIDE SEQUENCE [LARGE SCALE GENOMIC DNA]</scope>
</reference>
<evidence type="ECO:0008006" key="4">
    <source>
        <dbReference type="Google" id="ProtNLM"/>
    </source>
</evidence>
<dbReference type="EMBL" id="BGPR01016928">
    <property type="protein sequence ID" value="GBN74568.1"/>
    <property type="molecule type" value="Genomic_DNA"/>
</dbReference>
<evidence type="ECO:0000313" key="2">
    <source>
        <dbReference type="EMBL" id="GBN74568.1"/>
    </source>
</evidence>
<gene>
    <name evidence="2" type="ORF">AVEN_122253_1</name>
</gene>
<organism evidence="2 3">
    <name type="scientific">Araneus ventricosus</name>
    <name type="common">Orbweaver spider</name>
    <name type="synonym">Epeira ventricosa</name>
    <dbReference type="NCBI Taxonomy" id="182803"/>
    <lineage>
        <taxon>Eukaryota</taxon>
        <taxon>Metazoa</taxon>
        <taxon>Ecdysozoa</taxon>
        <taxon>Arthropoda</taxon>
        <taxon>Chelicerata</taxon>
        <taxon>Arachnida</taxon>
        <taxon>Araneae</taxon>
        <taxon>Araneomorphae</taxon>
        <taxon>Entelegynae</taxon>
        <taxon>Araneoidea</taxon>
        <taxon>Araneidae</taxon>
        <taxon>Araneus</taxon>
    </lineage>
</organism>
<protein>
    <recommendedName>
        <fullName evidence="4">RNase H type-1 domain-containing protein</fullName>
    </recommendedName>
</protein>
<evidence type="ECO:0000256" key="1">
    <source>
        <dbReference type="SAM" id="Phobius"/>
    </source>
</evidence>
<name>A0A4Y2RFI6_ARAVE</name>
<feature type="transmembrane region" description="Helical" evidence="1">
    <location>
        <begin position="12"/>
        <end position="38"/>
    </location>
</feature>
<comment type="caution">
    <text evidence="2">The sequence shown here is derived from an EMBL/GenBank/DDBJ whole genome shotgun (WGS) entry which is preliminary data.</text>
</comment>
<accession>A0A4Y2RFI6</accession>
<keyword evidence="1" id="KW-1133">Transmembrane helix</keyword>
<proteinExistence type="predicted"/>
<dbReference type="Proteomes" id="UP000499080">
    <property type="component" value="Unassembled WGS sequence"/>
</dbReference>
<keyword evidence="1" id="KW-0472">Membrane</keyword>
<keyword evidence="3" id="KW-1185">Reference proteome</keyword>
<sequence length="119" mass="13301">MDDTNICVRVAILFVNWIVFHVGLNMSVLVAVLSHFFIQKNTSDSSSAGIFLLNSSKATEHCTWIPSHVNLKYNGIADGLAKEGTTMPQANVEPLTYLELYSRRKAFVNISWRHPPAHS</sequence>
<evidence type="ECO:0000313" key="3">
    <source>
        <dbReference type="Proteomes" id="UP000499080"/>
    </source>
</evidence>
<keyword evidence="1" id="KW-0812">Transmembrane</keyword>
<dbReference type="AlphaFoldDB" id="A0A4Y2RFI6"/>